<dbReference type="RefSeq" id="WP_267122762.1">
    <property type="nucleotide sequence ID" value="NZ_JANFWR010000010.1"/>
</dbReference>
<accession>A0ABT3DV17</accession>
<sequence>MPSRQFRTVVFEITDPSRAQAFMGPIINAMGESIDIAPGVRVSAVSMRDEISAIEALEAGMPTASVTVAV</sequence>
<organism evidence="1 2">
    <name type="scientific">Xanthomonas sacchari</name>
    <dbReference type="NCBI Taxonomy" id="56458"/>
    <lineage>
        <taxon>Bacteria</taxon>
        <taxon>Pseudomonadati</taxon>
        <taxon>Pseudomonadota</taxon>
        <taxon>Gammaproteobacteria</taxon>
        <taxon>Lysobacterales</taxon>
        <taxon>Lysobacteraceae</taxon>
        <taxon>Xanthomonas</taxon>
    </lineage>
</organism>
<name>A0ABT3DV17_9XANT</name>
<reference evidence="1 2" key="1">
    <citation type="submission" date="2022-06" db="EMBL/GenBank/DDBJ databases">
        <title>Dynamics of rice microbiomes reveals core vertical transmitted seed endophytes.</title>
        <authorList>
            <person name="Liao K."/>
            <person name="Zhang X."/>
        </authorList>
    </citation>
    <scope>NUCLEOTIDE SEQUENCE [LARGE SCALE GENOMIC DNA]</scope>
    <source>
        <strain evidence="1 2">YT10-10-1</strain>
    </source>
</reference>
<dbReference type="EMBL" id="JANFWR010000010">
    <property type="protein sequence ID" value="MCW0399348.1"/>
    <property type="molecule type" value="Genomic_DNA"/>
</dbReference>
<keyword evidence="2" id="KW-1185">Reference proteome</keyword>
<evidence type="ECO:0000313" key="1">
    <source>
        <dbReference type="EMBL" id="MCW0399348.1"/>
    </source>
</evidence>
<gene>
    <name evidence="1" type="ORF">NB700_001904</name>
</gene>
<dbReference type="Proteomes" id="UP001320843">
    <property type="component" value="Unassembled WGS sequence"/>
</dbReference>
<evidence type="ECO:0000313" key="2">
    <source>
        <dbReference type="Proteomes" id="UP001320843"/>
    </source>
</evidence>
<protein>
    <submittedName>
        <fullName evidence="1">Uncharacterized protein</fullName>
    </submittedName>
</protein>
<proteinExistence type="predicted"/>
<comment type="caution">
    <text evidence="1">The sequence shown here is derived from an EMBL/GenBank/DDBJ whole genome shotgun (WGS) entry which is preliminary data.</text>
</comment>